<dbReference type="HOGENOM" id="CLU_061222_0_0_1"/>
<feature type="compositionally biased region" description="Low complexity" evidence="1">
    <location>
        <begin position="152"/>
        <end position="163"/>
    </location>
</feature>
<organism evidence="3 4">
    <name type="scientific">Metarhizium robertsii</name>
    <dbReference type="NCBI Taxonomy" id="568076"/>
    <lineage>
        <taxon>Eukaryota</taxon>
        <taxon>Fungi</taxon>
        <taxon>Dikarya</taxon>
        <taxon>Ascomycota</taxon>
        <taxon>Pezizomycotina</taxon>
        <taxon>Sordariomycetes</taxon>
        <taxon>Hypocreomycetidae</taxon>
        <taxon>Hypocreales</taxon>
        <taxon>Clavicipitaceae</taxon>
        <taxon>Metarhizium</taxon>
    </lineage>
</organism>
<feature type="compositionally biased region" description="Polar residues" evidence="1">
    <location>
        <begin position="111"/>
        <end position="122"/>
    </location>
</feature>
<dbReference type="EMBL" id="JELW01000283">
    <property type="protein sequence ID" value="EXU94507.1"/>
    <property type="molecule type" value="Genomic_DNA"/>
</dbReference>
<dbReference type="Proteomes" id="UP000030151">
    <property type="component" value="Unassembled WGS sequence"/>
</dbReference>
<name>A0A014N493_9HYPO</name>
<evidence type="ECO:0000256" key="2">
    <source>
        <dbReference type="SAM" id="SignalP"/>
    </source>
</evidence>
<accession>A0A014N493</accession>
<evidence type="ECO:0000256" key="1">
    <source>
        <dbReference type="SAM" id="MobiDB-lite"/>
    </source>
</evidence>
<evidence type="ECO:0000313" key="3">
    <source>
        <dbReference type="EMBL" id="EXU94507.1"/>
    </source>
</evidence>
<evidence type="ECO:0000313" key="4">
    <source>
        <dbReference type="Proteomes" id="UP000030151"/>
    </source>
</evidence>
<sequence length="285" mass="31196">MKKAVLISLFLAESVLAMPPAQRHAFPRQDGAQNKQAGQKDFTKDMDCMIGSYNGEIKDSCVKEARQKVTACNTQQTTKQCIEGPWLEMFDCSSGATVPQLAKLNPDCKPESTSTGQAETGTTGKGPEVSNKPDSTSPIQAEDEATDKDTEGPTSTGPGTPMTEQDTEYSNLWKDKCLAPSLKAGKECRNIQDFGQKCERTRNENDMKCLLDNSKARAKTDFVHNVCISAAVFGANDCFYTNNKGKTLPQCQREQWGAYPECVKKHEPQDTATQSPQHECSTSTS</sequence>
<comment type="caution">
    <text evidence="3">The sequence shown here is derived from an EMBL/GenBank/DDBJ whole genome shotgun (WGS) entry which is preliminary data.</text>
</comment>
<gene>
    <name evidence="3" type="ORF">X797_012421</name>
</gene>
<reference evidence="3 4" key="1">
    <citation type="submission" date="2014-02" db="EMBL/GenBank/DDBJ databases">
        <title>The genome sequence of the entomopathogenic fungus Metarhizium robertsii ARSEF 2575.</title>
        <authorList>
            <person name="Giuliano Garisto Donzelli B."/>
            <person name="Roe B.A."/>
            <person name="Macmil S.L."/>
            <person name="Krasnoff S.B."/>
            <person name="Gibson D.M."/>
        </authorList>
    </citation>
    <scope>NUCLEOTIDE SEQUENCE [LARGE SCALE GENOMIC DNA]</scope>
    <source>
        <strain evidence="3 4">ARSEF 2575</strain>
    </source>
</reference>
<protein>
    <submittedName>
        <fullName evidence="3">Uncharacterized protein</fullName>
    </submittedName>
</protein>
<dbReference type="AlphaFoldDB" id="A0A014N493"/>
<feature type="signal peptide" evidence="2">
    <location>
        <begin position="1"/>
        <end position="17"/>
    </location>
</feature>
<feature type="chain" id="PRO_5001474252" evidence="2">
    <location>
        <begin position="18"/>
        <end position="285"/>
    </location>
</feature>
<proteinExistence type="predicted"/>
<keyword evidence="2" id="KW-0732">Signal</keyword>
<feature type="region of interest" description="Disordered" evidence="1">
    <location>
        <begin position="103"/>
        <end position="168"/>
    </location>
</feature>